<keyword evidence="1" id="KW-0732">Signal</keyword>
<sequence>MKKHVALVLVWVVVGVCVEAMTLEERRDDCNNYCNRACMFPSKFCKWWCGARCQNPILWEENAIKNIEDSVDGDVSKKYPIPTEENFKAYEAAHPPPSPKIEM</sequence>
<dbReference type="OrthoDB" id="1428625at2759"/>
<dbReference type="Proteomes" id="UP000000226">
    <property type="component" value="Chromosome 7"/>
</dbReference>
<dbReference type="Gramene" id="ESW15278">
    <property type="protein sequence ID" value="ESW15278"/>
    <property type="gene ID" value="PHAVU_007G059500g"/>
</dbReference>
<gene>
    <name evidence="2" type="ORF">PHAVU_007G059500g</name>
</gene>
<evidence type="ECO:0000313" key="2">
    <source>
        <dbReference type="EMBL" id="ESW15278.1"/>
    </source>
</evidence>
<dbReference type="OMA" id="CNRACMF"/>
<accession>V7BEE6</accession>
<name>V7BEE6_PHAVU</name>
<protein>
    <submittedName>
        <fullName evidence="2">Uncharacterized protein</fullName>
    </submittedName>
</protein>
<dbReference type="AlphaFoldDB" id="V7BEE6"/>
<dbReference type="EMBL" id="CM002294">
    <property type="protein sequence ID" value="ESW15278.1"/>
    <property type="molecule type" value="Genomic_DNA"/>
</dbReference>
<feature type="signal peptide" evidence="1">
    <location>
        <begin position="1"/>
        <end position="20"/>
    </location>
</feature>
<evidence type="ECO:0000313" key="3">
    <source>
        <dbReference type="Proteomes" id="UP000000226"/>
    </source>
</evidence>
<feature type="chain" id="PRO_5004756622" evidence="1">
    <location>
        <begin position="21"/>
        <end position="103"/>
    </location>
</feature>
<reference evidence="3" key="1">
    <citation type="journal article" date="2014" name="Nat. Genet.">
        <title>A reference genome for common bean and genome-wide analysis of dual domestications.</title>
        <authorList>
            <person name="Schmutz J."/>
            <person name="McClean P.E."/>
            <person name="Mamidi S."/>
            <person name="Wu G.A."/>
            <person name="Cannon S.B."/>
            <person name="Grimwood J."/>
            <person name="Jenkins J."/>
            <person name="Shu S."/>
            <person name="Song Q."/>
            <person name="Chavarro C."/>
            <person name="Torres-Torres M."/>
            <person name="Geffroy V."/>
            <person name="Moghaddam S.M."/>
            <person name="Gao D."/>
            <person name="Abernathy B."/>
            <person name="Barry K."/>
            <person name="Blair M."/>
            <person name="Brick M.A."/>
            <person name="Chovatia M."/>
            <person name="Gepts P."/>
            <person name="Goodstein D.M."/>
            <person name="Gonzales M."/>
            <person name="Hellsten U."/>
            <person name="Hyten D.L."/>
            <person name="Jia G."/>
            <person name="Kelly J.D."/>
            <person name="Kudrna D."/>
            <person name="Lee R."/>
            <person name="Richard M.M."/>
            <person name="Miklas P.N."/>
            <person name="Osorno J.M."/>
            <person name="Rodrigues J."/>
            <person name="Thareau V."/>
            <person name="Urrea C.A."/>
            <person name="Wang M."/>
            <person name="Yu Y."/>
            <person name="Zhang M."/>
            <person name="Wing R.A."/>
            <person name="Cregan P.B."/>
            <person name="Rokhsar D.S."/>
            <person name="Jackson S.A."/>
        </authorList>
    </citation>
    <scope>NUCLEOTIDE SEQUENCE [LARGE SCALE GENOMIC DNA]</scope>
    <source>
        <strain evidence="3">cv. G19833</strain>
    </source>
</reference>
<evidence type="ECO:0000256" key="1">
    <source>
        <dbReference type="SAM" id="SignalP"/>
    </source>
</evidence>
<proteinExistence type="predicted"/>
<keyword evidence="3" id="KW-1185">Reference proteome</keyword>
<organism evidence="2 3">
    <name type="scientific">Phaseolus vulgaris</name>
    <name type="common">Kidney bean</name>
    <name type="synonym">French bean</name>
    <dbReference type="NCBI Taxonomy" id="3885"/>
    <lineage>
        <taxon>Eukaryota</taxon>
        <taxon>Viridiplantae</taxon>
        <taxon>Streptophyta</taxon>
        <taxon>Embryophyta</taxon>
        <taxon>Tracheophyta</taxon>
        <taxon>Spermatophyta</taxon>
        <taxon>Magnoliopsida</taxon>
        <taxon>eudicotyledons</taxon>
        <taxon>Gunneridae</taxon>
        <taxon>Pentapetalae</taxon>
        <taxon>rosids</taxon>
        <taxon>fabids</taxon>
        <taxon>Fabales</taxon>
        <taxon>Fabaceae</taxon>
        <taxon>Papilionoideae</taxon>
        <taxon>50 kb inversion clade</taxon>
        <taxon>NPAAA clade</taxon>
        <taxon>indigoferoid/millettioid clade</taxon>
        <taxon>Phaseoleae</taxon>
        <taxon>Phaseolus</taxon>
    </lineage>
</organism>